<keyword evidence="8" id="KW-1185">Reference proteome</keyword>
<feature type="active site" evidence="4">
    <location>
        <position position="254"/>
    </location>
</feature>
<dbReference type="Proteomes" id="UP001589783">
    <property type="component" value="Unassembled WGS sequence"/>
</dbReference>
<evidence type="ECO:0000256" key="1">
    <source>
        <dbReference type="ARBA" id="ARBA00009986"/>
    </source>
</evidence>
<dbReference type="InterPro" id="IPR016162">
    <property type="entry name" value="Ald_DH_N"/>
</dbReference>
<dbReference type="RefSeq" id="WP_382365578.1">
    <property type="nucleotide sequence ID" value="NZ_JBHLWV010000027.1"/>
</dbReference>
<dbReference type="PANTHER" id="PTHR11699">
    <property type="entry name" value="ALDEHYDE DEHYDROGENASE-RELATED"/>
    <property type="match status" value="1"/>
</dbReference>
<evidence type="ECO:0000256" key="2">
    <source>
        <dbReference type="ARBA" id="ARBA00023002"/>
    </source>
</evidence>
<reference evidence="7 8" key="1">
    <citation type="submission" date="2024-09" db="EMBL/GenBank/DDBJ databases">
        <authorList>
            <person name="Sun Q."/>
            <person name="Mori K."/>
        </authorList>
    </citation>
    <scope>NUCLEOTIDE SEQUENCE [LARGE SCALE GENOMIC DNA]</scope>
    <source>
        <strain evidence="7 8">CCM 7957</strain>
    </source>
</reference>
<dbReference type="PROSITE" id="PS00687">
    <property type="entry name" value="ALDEHYDE_DEHYDR_GLU"/>
    <property type="match status" value="1"/>
</dbReference>
<dbReference type="Pfam" id="PF00171">
    <property type="entry name" value="Aldedh"/>
    <property type="match status" value="1"/>
</dbReference>
<evidence type="ECO:0000256" key="3">
    <source>
        <dbReference type="PIRNR" id="PIRNR036492"/>
    </source>
</evidence>
<keyword evidence="2 3" id="KW-0560">Oxidoreductase</keyword>
<comment type="similarity">
    <text evidence="1 3 5">Belongs to the aldehyde dehydrogenase family.</text>
</comment>
<dbReference type="EMBL" id="JBHLWV010000027">
    <property type="protein sequence ID" value="MFC0316160.1"/>
    <property type="molecule type" value="Genomic_DNA"/>
</dbReference>
<organism evidence="7 8">
    <name type="scientific">Gordonia phosphorivorans</name>
    <dbReference type="NCBI Taxonomy" id="1056982"/>
    <lineage>
        <taxon>Bacteria</taxon>
        <taxon>Bacillati</taxon>
        <taxon>Actinomycetota</taxon>
        <taxon>Actinomycetes</taxon>
        <taxon>Mycobacteriales</taxon>
        <taxon>Gordoniaceae</taxon>
        <taxon>Gordonia</taxon>
    </lineage>
</organism>
<accession>A0ABV6HBB0</accession>
<name>A0ABV6HBB0_9ACTN</name>
<protein>
    <recommendedName>
        <fullName evidence="3">Aldehyde dehydrogenase</fullName>
    </recommendedName>
</protein>
<dbReference type="Gene3D" id="3.40.309.10">
    <property type="entry name" value="Aldehyde Dehydrogenase, Chain A, domain 2"/>
    <property type="match status" value="1"/>
</dbReference>
<dbReference type="InterPro" id="IPR016163">
    <property type="entry name" value="Ald_DH_C"/>
</dbReference>
<evidence type="ECO:0000256" key="4">
    <source>
        <dbReference type="PROSITE-ProRule" id="PRU10007"/>
    </source>
</evidence>
<dbReference type="InterPro" id="IPR016161">
    <property type="entry name" value="Ald_DH/histidinol_DH"/>
</dbReference>
<dbReference type="InterPro" id="IPR015590">
    <property type="entry name" value="Aldehyde_DH_dom"/>
</dbReference>
<dbReference type="GO" id="GO:0036243">
    <property type="term" value="F:succinate-semialdehyde dehydrogenase (NADP+) activity"/>
    <property type="evidence" value="ECO:0007669"/>
    <property type="project" value="UniProtKB-EC"/>
</dbReference>
<dbReference type="Gene3D" id="3.40.605.10">
    <property type="entry name" value="Aldehyde Dehydrogenase, Chain A, domain 1"/>
    <property type="match status" value="1"/>
</dbReference>
<gene>
    <name evidence="7" type="ORF">ACFFJD_15020</name>
</gene>
<comment type="caution">
    <text evidence="7">The sequence shown here is derived from an EMBL/GenBank/DDBJ whole genome shotgun (WGS) entry which is preliminary data.</text>
</comment>
<sequence>MAKPTPAYFKRLAALAAIDDPADRPAKPVLEAFSGAEMATVPVATVDDLVLAVERARLAQQDWAKRSTAERAAVINRFSELVYDNSDALMDIAQAETGKARIYAQEEVLDVALTARYYGTHGPKMLAERKVPGMLPGATDVRVRYQPKGVVGVISPWNYPLTLAVSDAVAALVAGNAVVIKPDSNTPYCALALAELLYQAGLARELFAVVPGPGSVIGQAIVEHTDYLMFTGSSATGSLLAQQAGKRLIGFSAELGGKNPLIITADADLDRAVEGAARACFSNSGQLCISIERIYVDASIADEFSRKFADYVENMNLAATYDLSADMGSLASADQIKTMEEHVDDAVTKGATVLAGGRKRADLGPFFYAPTVLTGVTDDMLCARNETFGPLVSIYPVSSVDEAVERANDTEYGLNASVFAGSSALAQQIAERLRAGTVNINEGYAAAWGSTAAPMGGMGISGVGRRHGEEGLHKYTEPQTIAAQRFIGLDGMAGVPRNVFLKLTPLAIRTLKYLPGR</sequence>
<evidence type="ECO:0000256" key="5">
    <source>
        <dbReference type="RuleBase" id="RU003345"/>
    </source>
</evidence>
<evidence type="ECO:0000259" key="6">
    <source>
        <dbReference type="Pfam" id="PF00171"/>
    </source>
</evidence>
<dbReference type="InterPro" id="IPR012394">
    <property type="entry name" value="Aldehyde_DH_NAD(P)"/>
</dbReference>
<dbReference type="SUPFAM" id="SSF53720">
    <property type="entry name" value="ALDH-like"/>
    <property type="match status" value="1"/>
</dbReference>
<proteinExistence type="inferred from homology"/>
<dbReference type="CDD" id="cd07101">
    <property type="entry name" value="ALDH_SSADH2_GabD2"/>
    <property type="match status" value="1"/>
</dbReference>
<evidence type="ECO:0000313" key="8">
    <source>
        <dbReference type="Proteomes" id="UP001589783"/>
    </source>
</evidence>
<evidence type="ECO:0000313" key="7">
    <source>
        <dbReference type="EMBL" id="MFC0316160.1"/>
    </source>
</evidence>
<feature type="domain" description="Aldehyde dehydrogenase" evidence="6">
    <location>
        <begin position="27"/>
        <end position="481"/>
    </location>
</feature>
<dbReference type="PIRSF" id="PIRSF036492">
    <property type="entry name" value="ALDH"/>
    <property type="match status" value="1"/>
</dbReference>
<dbReference type="NCBIfam" id="NF006916">
    <property type="entry name" value="PRK09407.1"/>
    <property type="match status" value="1"/>
</dbReference>
<dbReference type="InterPro" id="IPR029510">
    <property type="entry name" value="Ald_DH_CS_GLU"/>
</dbReference>